<dbReference type="Pfam" id="PF00400">
    <property type="entry name" value="WD40"/>
    <property type="match status" value="3"/>
</dbReference>
<dbReference type="InterPro" id="IPR019775">
    <property type="entry name" value="WD40_repeat_CS"/>
</dbReference>
<dbReference type="RefSeq" id="WP_160633630.1">
    <property type="nucleotide sequence ID" value="NZ_WWNE01000008.1"/>
</dbReference>
<dbReference type="CDD" id="cd00200">
    <property type="entry name" value="WD40"/>
    <property type="match status" value="1"/>
</dbReference>
<comment type="caution">
    <text evidence="6">The sequence shown here is derived from an EMBL/GenBank/DDBJ whole genome shotgun (WGS) entry which is preliminary data.</text>
</comment>
<dbReference type="InterPro" id="IPR020472">
    <property type="entry name" value="WD40_PAC1"/>
</dbReference>
<gene>
    <name evidence="6" type="ORF">GQN54_11185</name>
</gene>
<evidence type="ECO:0000259" key="5">
    <source>
        <dbReference type="Pfam" id="PF16755"/>
    </source>
</evidence>
<evidence type="ECO:0000256" key="4">
    <source>
        <dbReference type="PROSITE-ProRule" id="PRU00221"/>
    </source>
</evidence>
<dbReference type="PROSITE" id="PS00678">
    <property type="entry name" value="WD_REPEATS_1"/>
    <property type="match status" value="1"/>
</dbReference>
<dbReference type="PROSITE" id="PS50294">
    <property type="entry name" value="WD_REPEATS_REGION"/>
    <property type="match status" value="4"/>
</dbReference>
<protein>
    <recommendedName>
        <fullName evidence="5">Nucleoporin Nup159/Nup146 N-terminal domain-containing protein</fullName>
    </recommendedName>
</protein>
<evidence type="ECO:0000313" key="7">
    <source>
        <dbReference type="Proteomes" id="UP000470771"/>
    </source>
</evidence>
<dbReference type="PANTHER" id="PTHR19848">
    <property type="entry name" value="WD40 REPEAT PROTEIN"/>
    <property type="match status" value="1"/>
</dbReference>
<dbReference type="PANTHER" id="PTHR19848:SF8">
    <property type="entry name" value="F-BOX AND WD REPEAT DOMAIN CONTAINING 7"/>
    <property type="match status" value="1"/>
</dbReference>
<dbReference type="InterPro" id="IPR001680">
    <property type="entry name" value="WD40_rpt"/>
</dbReference>
<dbReference type="Gene3D" id="2.130.10.10">
    <property type="entry name" value="YVTN repeat-like/Quinoprotein amine dehydrogenase"/>
    <property type="match status" value="3"/>
</dbReference>
<dbReference type="PRINTS" id="PR00320">
    <property type="entry name" value="GPROTEINBRPT"/>
</dbReference>
<dbReference type="InterPro" id="IPR036322">
    <property type="entry name" value="WD40_repeat_dom_sf"/>
</dbReference>
<keyword evidence="3" id="KW-0677">Repeat</keyword>
<evidence type="ECO:0000313" key="6">
    <source>
        <dbReference type="EMBL" id="NBG66679.1"/>
    </source>
</evidence>
<accession>A0A6N9NLE6</accession>
<dbReference type="SMART" id="SM00320">
    <property type="entry name" value="WD40"/>
    <property type="match status" value="7"/>
</dbReference>
<dbReference type="PROSITE" id="PS50082">
    <property type="entry name" value="WD_REPEATS_2"/>
    <property type="match status" value="4"/>
</dbReference>
<evidence type="ECO:0000256" key="3">
    <source>
        <dbReference type="ARBA" id="ARBA00022737"/>
    </source>
</evidence>
<dbReference type="AlphaFoldDB" id="A0A6N9NLE6"/>
<dbReference type="Proteomes" id="UP000470771">
    <property type="component" value="Unassembled WGS sequence"/>
</dbReference>
<feature type="repeat" description="WD" evidence="4">
    <location>
        <begin position="266"/>
        <end position="301"/>
    </location>
</feature>
<feature type="repeat" description="WD" evidence="4">
    <location>
        <begin position="219"/>
        <end position="260"/>
    </location>
</feature>
<dbReference type="InterPro" id="IPR015943">
    <property type="entry name" value="WD40/YVTN_repeat-like_dom_sf"/>
</dbReference>
<keyword evidence="1" id="KW-0813">Transport</keyword>
<evidence type="ECO:0000256" key="2">
    <source>
        <dbReference type="ARBA" id="ARBA00022574"/>
    </source>
</evidence>
<dbReference type="Pfam" id="PF16755">
    <property type="entry name" value="Beta-prop_NUP159_NUP214"/>
    <property type="match status" value="1"/>
</dbReference>
<feature type="repeat" description="WD" evidence="4">
    <location>
        <begin position="11"/>
        <end position="52"/>
    </location>
</feature>
<feature type="domain" description="Nucleoporin Nup159/Nup146 N-terminal" evidence="5">
    <location>
        <begin position="53"/>
        <end position="187"/>
    </location>
</feature>
<keyword evidence="7" id="KW-1185">Reference proteome</keyword>
<evidence type="ECO:0000256" key="1">
    <source>
        <dbReference type="ARBA" id="ARBA00022448"/>
    </source>
</evidence>
<organism evidence="6 7">
    <name type="scientific">Acidiluteibacter ferrifornacis</name>
    <dbReference type="NCBI Taxonomy" id="2692424"/>
    <lineage>
        <taxon>Bacteria</taxon>
        <taxon>Pseudomonadati</taxon>
        <taxon>Bacteroidota</taxon>
        <taxon>Flavobacteriia</taxon>
        <taxon>Flavobacteriales</taxon>
        <taxon>Cryomorphaceae</taxon>
        <taxon>Acidiluteibacter</taxon>
    </lineage>
</organism>
<keyword evidence="2 4" id="KW-0853">WD repeat</keyword>
<dbReference type="EMBL" id="WWNE01000008">
    <property type="protein sequence ID" value="NBG66679.1"/>
    <property type="molecule type" value="Genomic_DNA"/>
</dbReference>
<name>A0A6N9NLE6_9FLAO</name>
<reference evidence="6 7" key="1">
    <citation type="submission" date="2019-12" db="EMBL/GenBank/DDBJ databases">
        <authorList>
            <person name="Zhao J."/>
        </authorList>
    </citation>
    <scope>NUCLEOTIDE SEQUENCE [LARGE SCALE GENOMIC DNA]</scope>
    <source>
        <strain evidence="6 7">S-15</strain>
    </source>
</reference>
<feature type="repeat" description="WD" evidence="4">
    <location>
        <begin position="94"/>
        <end position="135"/>
    </location>
</feature>
<proteinExistence type="predicted"/>
<dbReference type="InterPro" id="IPR039462">
    <property type="entry name" value="Nup159/Nup146_N"/>
</dbReference>
<sequence length="301" mass="34325">MTEILTFVKEYHEHQAAVYALEQGPTPETFFSAGSDRKVILWNVTTDEHKVIAQIPAMIVSLCYLSEQNILLVGQTGGGIHVLDLAQKKEIKLLAAHKAYVFDMKYNADKKQFYVASGDGSISIWNAENFELICQIKFTKEKIRQLAYSNNRSELAVGCGDGLIHLMNIDTFQKKQTLTHDSGVNSLVYINNDHHLLVGLKEAYLVEWDLMMYQKVNEFPAHNWAIYNLQQFPNTPYVISASRDKTIKVWDVDTLKPLQRIQFPKSKGHTHSVNALLPLSINKYLISTGDDRRVKVWKVNN</sequence>
<dbReference type="SUPFAM" id="SSF50978">
    <property type="entry name" value="WD40 repeat-like"/>
    <property type="match status" value="1"/>
</dbReference>